<gene>
    <name evidence="2" type="ORF">EAG_08519</name>
</gene>
<feature type="non-terminal residue" evidence="2">
    <location>
        <position position="1"/>
    </location>
</feature>
<evidence type="ECO:0000259" key="1">
    <source>
        <dbReference type="PROSITE" id="PS50209"/>
    </source>
</evidence>
<feature type="domain" description="CARD" evidence="1">
    <location>
        <begin position="34"/>
        <end position="73"/>
    </location>
</feature>
<protein>
    <recommendedName>
        <fullName evidence="1">CARD domain-containing protein</fullName>
    </recommendedName>
</protein>
<evidence type="ECO:0000313" key="3">
    <source>
        <dbReference type="Proteomes" id="UP000000311"/>
    </source>
</evidence>
<dbReference type="OrthoDB" id="6436100at2759"/>
<name>E2ANI9_CAMFO</name>
<dbReference type="PROSITE" id="PS50209">
    <property type="entry name" value="CARD"/>
    <property type="match status" value="1"/>
</dbReference>
<dbReference type="InterPro" id="IPR001315">
    <property type="entry name" value="CARD"/>
</dbReference>
<feature type="non-terminal residue" evidence="2">
    <location>
        <position position="73"/>
    </location>
</feature>
<evidence type="ECO:0000313" key="2">
    <source>
        <dbReference type="EMBL" id="EFN64983.1"/>
    </source>
</evidence>
<keyword evidence="3" id="KW-1185">Reference proteome</keyword>
<sequence length="73" mass="8557">IHNPRFVNEIRTPHLGTPRKARRALQFVKWTIIQQKQKIKTLQQARNRLIAHVTTMKGLIKHLKQKNLLSEAA</sequence>
<organism evidence="3">
    <name type="scientific">Camponotus floridanus</name>
    <name type="common">Florida carpenter ant</name>
    <dbReference type="NCBI Taxonomy" id="104421"/>
    <lineage>
        <taxon>Eukaryota</taxon>
        <taxon>Metazoa</taxon>
        <taxon>Ecdysozoa</taxon>
        <taxon>Arthropoda</taxon>
        <taxon>Hexapoda</taxon>
        <taxon>Insecta</taxon>
        <taxon>Pterygota</taxon>
        <taxon>Neoptera</taxon>
        <taxon>Endopterygota</taxon>
        <taxon>Hymenoptera</taxon>
        <taxon>Apocrita</taxon>
        <taxon>Aculeata</taxon>
        <taxon>Formicoidea</taxon>
        <taxon>Formicidae</taxon>
        <taxon>Formicinae</taxon>
        <taxon>Camponotus</taxon>
    </lineage>
</organism>
<dbReference type="Proteomes" id="UP000000311">
    <property type="component" value="Unassembled WGS sequence"/>
</dbReference>
<accession>E2ANI9</accession>
<proteinExistence type="predicted"/>
<dbReference type="EMBL" id="GL441244">
    <property type="protein sequence ID" value="EFN64983.1"/>
    <property type="molecule type" value="Genomic_DNA"/>
</dbReference>
<reference evidence="2 3" key="1">
    <citation type="journal article" date="2010" name="Science">
        <title>Genomic comparison of the ants Camponotus floridanus and Harpegnathos saltator.</title>
        <authorList>
            <person name="Bonasio R."/>
            <person name="Zhang G."/>
            <person name="Ye C."/>
            <person name="Mutti N.S."/>
            <person name="Fang X."/>
            <person name="Qin N."/>
            <person name="Donahue G."/>
            <person name="Yang P."/>
            <person name="Li Q."/>
            <person name="Li C."/>
            <person name="Zhang P."/>
            <person name="Huang Z."/>
            <person name="Berger S.L."/>
            <person name="Reinberg D."/>
            <person name="Wang J."/>
            <person name="Liebig J."/>
        </authorList>
    </citation>
    <scope>NUCLEOTIDE SEQUENCE [LARGE SCALE GENOMIC DNA]</scope>
    <source>
        <strain evidence="3">C129</strain>
    </source>
</reference>
<dbReference type="AlphaFoldDB" id="E2ANI9"/>
<dbReference type="GO" id="GO:0042981">
    <property type="term" value="P:regulation of apoptotic process"/>
    <property type="evidence" value="ECO:0007669"/>
    <property type="project" value="InterPro"/>
</dbReference>
<dbReference type="InParanoid" id="E2ANI9"/>